<evidence type="ECO:0000313" key="12">
    <source>
        <dbReference type="EMBL" id="TYK05798.1"/>
    </source>
</evidence>
<keyword evidence="4" id="KW-0378">Hydrolase</keyword>
<evidence type="ECO:0000256" key="1">
    <source>
        <dbReference type="ARBA" id="ARBA00022722"/>
    </source>
</evidence>
<dbReference type="InterPro" id="IPR039537">
    <property type="entry name" value="Retrotran_Ty1/copia-like"/>
</dbReference>
<organism evidence="12 13">
    <name type="scientific">Cucumis melo var. makuwa</name>
    <name type="common">Oriental melon</name>
    <dbReference type="NCBI Taxonomy" id="1194695"/>
    <lineage>
        <taxon>Eukaryota</taxon>
        <taxon>Viridiplantae</taxon>
        <taxon>Streptophyta</taxon>
        <taxon>Embryophyta</taxon>
        <taxon>Tracheophyta</taxon>
        <taxon>Spermatophyta</taxon>
        <taxon>Magnoliopsida</taxon>
        <taxon>eudicotyledons</taxon>
        <taxon>Gunneridae</taxon>
        <taxon>Pentapetalae</taxon>
        <taxon>rosids</taxon>
        <taxon>fabids</taxon>
        <taxon>Cucurbitales</taxon>
        <taxon>Cucurbitaceae</taxon>
        <taxon>Benincaseae</taxon>
        <taxon>Cucumis</taxon>
    </lineage>
</organism>
<dbReference type="GO" id="GO:0016787">
    <property type="term" value="F:hydrolase activity"/>
    <property type="evidence" value="ECO:0007669"/>
    <property type="project" value="UniProtKB-KW"/>
</dbReference>
<keyword evidence="6" id="KW-0229">DNA integration</keyword>
<dbReference type="Pfam" id="PF25597">
    <property type="entry name" value="SH3_retrovirus"/>
    <property type="match status" value="1"/>
</dbReference>
<keyword evidence="2" id="KW-0479">Metal-binding</keyword>
<evidence type="ECO:0000256" key="9">
    <source>
        <dbReference type="ARBA" id="ARBA00023172"/>
    </source>
</evidence>
<dbReference type="GO" id="GO:0046872">
    <property type="term" value="F:metal ion binding"/>
    <property type="evidence" value="ECO:0007669"/>
    <property type="project" value="UniProtKB-KW"/>
</dbReference>
<protein>
    <submittedName>
        <fullName evidence="12">Retrovirus-related Pol polyprotein from transposon TNT 1-94</fullName>
    </submittedName>
</protein>
<keyword evidence="8" id="KW-0548">Nucleotidyltransferase</keyword>
<evidence type="ECO:0000256" key="4">
    <source>
        <dbReference type="ARBA" id="ARBA00022801"/>
    </source>
</evidence>
<keyword evidence="8" id="KW-0808">Transferase</keyword>
<keyword evidence="9" id="KW-0233">DNA recombination</keyword>
<keyword evidence="7" id="KW-0695">RNA-directed DNA polymerase</keyword>
<evidence type="ECO:0000256" key="7">
    <source>
        <dbReference type="ARBA" id="ARBA00022918"/>
    </source>
</evidence>
<keyword evidence="5" id="KW-0460">Magnesium</keyword>
<feature type="domain" description="Retroviral polymerase SH3-like" evidence="11">
    <location>
        <begin position="55"/>
        <end position="108"/>
    </location>
</feature>
<evidence type="ECO:0000256" key="8">
    <source>
        <dbReference type="ARBA" id="ARBA00022932"/>
    </source>
</evidence>
<evidence type="ECO:0000313" key="13">
    <source>
        <dbReference type="Proteomes" id="UP000321947"/>
    </source>
</evidence>
<dbReference type="EMBL" id="SSTD01013776">
    <property type="protein sequence ID" value="TYK05798.1"/>
    <property type="molecule type" value="Genomic_DNA"/>
</dbReference>
<comment type="caution">
    <text evidence="12">The sequence shown here is derived from an EMBL/GenBank/DDBJ whole genome shotgun (WGS) entry which is preliminary data.</text>
</comment>
<dbReference type="AlphaFoldDB" id="A0A5D3C3L2"/>
<evidence type="ECO:0000259" key="11">
    <source>
        <dbReference type="Pfam" id="PF25597"/>
    </source>
</evidence>
<evidence type="ECO:0000256" key="5">
    <source>
        <dbReference type="ARBA" id="ARBA00022842"/>
    </source>
</evidence>
<dbReference type="GO" id="GO:0006310">
    <property type="term" value="P:DNA recombination"/>
    <property type="evidence" value="ECO:0007669"/>
    <property type="project" value="UniProtKB-KW"/>
</dbReference>
<dbReference type="GO" id="GO:0004519">
    <property type="term" value="F:endonuclease activity"/>
    <property type="evidence" value="ECO:0007669"/>
    <property type="project" value="UniProtKB-KW"/>
</dbReference>
<keyword evidence="8" id="KW-0239">DNA-directed DNA polymerase</keyword>
<dbReference type="InterPro" id="IPR057670">
    <property type="entry name" value="SH3_retrovirus"/>
</dbReference>
<sequence>MLSEVNLPYNFWTEAVATTTYTINKSPSTTIDLRTAEELWKGRKPDLSNLKVFNCVAYAHSKQGKLDPRALKCMFLGYSSKDYKLWDFKSTTYSPRRALSKVEFLEKENEEVHEDQLERSTEILLRTVAEQETQDDQDLEDLSNYTLTRDR</sequence>
<evidence type="ECO:0000256" key="2">
    <source>
        <dbReference type="ARBA" id="ARBA00022723"/>
    </source>
</evidence>
<dbReference type="GO" id="GO:0003887">
    <property type="term" value="F:DNA-directed DNA polymerase activity"/>
    <property type="evidence" value="ECO:0007669"/>
    <property type="project" value="UniProtKB-KW"/>
</dbReference>
<accession>A0A5D3C3L2</accession>
<keyword evidence="1" id="KW-0540">Nuclease</keyword>
<dbReference type="PANTHER" id="PTHR42648">
    <property type="entry name" value="TRANSPOSASE, PUTATIVE-RELATED"/>
    <property type="match status" value="1"/>
</dbReference>
<dbReference type="GO" id="GO:0015074">
    <property type="term" value="P:DNA integration"/>
    <property type="evidence" value="ECO:0007669"/>
    <property type="project" value="UniProtKB-KW"/>
</dbReference>
<evidence type="ECO:0000256" key="3">
    <source>
        <dbReference type="ARBA" id="ARBA00022759"/>
    </source>
</evidence>
<gene>
    <name evidence="12" type="ORF">E5676_scaffold98G003040</name>
</gene>
<name>A0A5D3C3L2_CUCMM</name>
<dbReference type="PANTHER" id="PTHR42648:SF11">
    <property type="entry name" value="TRANSPOSON TY4-P GAG-POL POLYPROTEIN"/>
    <property type="match status" value="1"/>
</dbReference>
<evidence type="ECO:0000256" key="6">
    <source>
        <dbReference type="ARBA" id="ARBA00022908"/>
    </source>
</evidence>
<keyword evidence="3" id="KW-0255">Endonuclease</keyword>
<feature type="compositionally biased region" description="Acidic residues" evidence="10">
    <location>
        <begin position="132"/>
        <end position="141"/>
    </location>
</feature>
<dbReference type="Proteomes" id="UP000321947">
    <property type="component" value="Unassembled WGS sequence"/>
</dbReference>
<feature type="region of interest" description="Disordered" evidence="10">
    <location>
        <begin position="128"/>
        <end position="151"/>
    </location>
</feature>
<dbReference type="GO" id="GO:0003964">
    <property type="term" value="F:RNA-directed DNA polymerase activity"/>
    <property type="evidence" value="ECO:0007669"/>
    <property type="project" value="UniProtKB-KW"/>
</dbReference>
<reference evidence="12 13" key="1">
    <citation type="submission" date="2019-08" db="EMBL/GenBank/DDBJ databases">
        <title>Draft genome sequences of two oriental melons (Cucumis melo L. var makuwa).</title>
        <authorList>
            <person name="Kwon S.-Y."/>
        </authorList>
    </citation>
    <scope>NUCLEOTIDE SEQUENCE [LARGE SCALE GENOMIC DNA]</scope>
    <source>
        <strain evidence="13">cv. Chang Bougi</strain>
        <tissue evidence="12">Leaf</tissue>
    </source>
</reference>
<proteinExistence type="predicted"/>
<evidence type="ECO:0000256" key="10">
    <source>
        <dbReference type="SAM" id="MobiDB-lite"/>
    </source>
</evidence>